<name>W6RQ98_9HYPH</name>
<dbReference type="GO" id="GO:0043565">
    <property type="term" value="F:sequence-specific DNA binding"/>
    <property type="evidence" value="ECO:0007669"/>
    <property type="project" value="InterPro"/>
</dbReference>
<dbReference type="Pfam" id="PF07729">
    <property type="entry name" value="FCD"/>
    <property type="match status" value="1"/>
</dbReference>
<sequence length="242" mass="27428">MKTKDRSLTLDLLTAKHRSGLDRTRQIAPQIVEYLRERILALELAPGTALSRVELQKQFGLSQTPVRDALMRLEEEGLITVYPQYATLVSKIDINLARQTHFMRRAVEQEAVFNLAERATARHVADRLRSANAKLKTLVASNEYADFLVLDRAFHFIIYEEAGLEHIWPIIRRHSGHIDRLRRLNLLNVGTQRVVDAHDAIIEGIAAGDPVGAEKAMKIHLSGTLSMINDIAERYPDYIDMG</sequence>
<dbReference type="GO" id="GO:0003700">
    <property type="term" value="F:DNA-binding transcription factor activity"/>
    <property type="evidence" value="ECO:0007669"/>
    <property type="project" value="InterPro"/>
</dbReference>
<dbReference type="Gene3D" id="1.10.10.10">
    <property type="entry name" value="Winged helix-like DNA-binding domain superfamily/Winged helix DNA-binding domain"/>
    <property type="match status" value="1"/>
</dbReference>
<keyword evidence="5" id="KW-0614">Plasmid</keyword>
<accession>W6RQ98</accession>
<evidence type="ECO:0000313" key="6">
    <source>
        <dbReference type="Proteomes" id="UP000019443"/>
    </source>
</evidence>
<dbReference type="InterPro" id="IPR036390">
    <property type="entry name" value="WH_DNA-bd_sf"/>
</dbReference>
<dbReference type="PROSITE" id="PS50949">
    <property type="entry name" value="HTH_GNTR"/>
    <property type="match status" value="1"/>
</dbReference>
<dbReference type="InterPro" id="IPR036388">
    <property type="entry name" value="WH-like_DNA-bd_sf"/>
</dbReference>
<proteinExistence type="predicted"/>
<keyword evidence="6" id="KW-1185">Reference proteome</keyword>
<dbReference type="InterPro" id="IPR008920">
    <property type="entry name" value="TF_FadR/GntR_C"/>
</dbReference>
<dbReference type="SMART" id="SM00895">
    <property type="entry name" value="FCD"/>
    <property type="match status" value="1"/>
</dbReference>
<dbReference type="InterPro" id="IPR000485">
    <property type="entry name" value="AsnC-type_HTH_dom"/>
</dbReference>
<keyword evidence="1" id="KW-0805">Transcription regulation</keyword>
<dbReference type="InterPro" id="IPR011711">
    <property type="entry name" value="GntR_C"/>
</dbReference>
<protein>
    <submittedName>
        <fullName evidence="5">HTH-type transcriptional regulator in instable DNA locus ORF 1</fullName>
    </submittedName>
</protein>
<dbReference type="CDD" id="cd07377">
    <property type="entry name" value="WHTH_GntR"/>
    <property type="match status" value="1"/>
</dbReference>
<dbReference type="PATRIC" id="fig|348824.6.peg.5200"/>
<evidence type="ECO:0000259" key="4">
    <source>
        <dbReference type="PROSITE" id="PS50949"/>
    </source>
</evidence>
<reference evidence="5" key="1">
    <citation type="submission" date="2013-11" db="EMBL/GenBank/DDBJ databases">
        <title>Draft genome sequence of the broad-host-range Rhizobium sp. LPU83 strain, a member of the low-genetic diversity Oregon-like Rhizobium sp. group.</title>
        <authorList>
            <person name="Wibberg D."/>
            <person name="Puehler A."/>
            <person name="Schlueter A."/>
        </authorList>
    </citation>
    <scope>NUCLEOTIDE SEQUENCE [LARGE SCALE GENOMIC DNA]</scope>
    <source>
        <strain evidence="5">LPU83</strain>
        <plasmid evidence="5">pLPU83c</plasmid>
    </source>
</reference>
<dbReference type="Proteomes" id="UP000019443">
    <property type="component" value="Plasmid pLPU83c"/>
</dbReference>
<dbReference type="PRINTS" id="PR00033">
    <property type="entry name" value="HTHASNC"/>
</dbReference>
<dbReference type="SUPFAM" id="SSF46785">
    <property type="entry name" value="Winged helix' DNA-binding domain"/>
    <property type="match status" value="1"/>
</dbReference>
<organism evidence="5 6">
    <name type="scientific">Rhizobium favelukesii</name>
    <dbReference type="NCBI Taxonomy" id="348824"/>
    <lineage>
        <taxon>Bacteria</taxon>
        <taxon>Pseudomonadati</taxon>
        <taxon>Pseudomonadota</taxon>
        <taxon>Alphaproteobacteria</taxon>
        <taxon>Hyphomicrobiales</taxon>
        <taxon>Rhizobiaceae</taxon>
        <taxon>Rhizobium/Agrobacterium group</taxon>
        <taxon>Rhizobium</taxon>
    </lineage>
</organism>
<dbReference type="PANTHER" id="PTHR43537:SF45">
    <property type="entry name" value="GNTR FAMILY REGULATORY PROTEIN"/>
    <property type="match status" value="1"/>
</dbReference>
<dbReference type="SMART" id="SM00345">
    <property type="entry name" value="HTH_GNTR"/>
    <property type="match status" value="1"/>
</dbReference>
<dbReference type="KEGG" id="rhl:LPU83_pLPU83c_0466"/>
<keyword evidence="2" id="KW-0238">DNA-binding</keyword>
<evidence type="ECO:0000256" key="3">
    <source>
        <dbReference type="ARBA" id="ARBA00023163"/>
    </source>
</evidence>
<geneLocation type="plasmid" evidence="5 6">
    <name>pLPU83c</name>
</geneLocation>
<gene>
    <name evidence="5" type="ORF">LPU83_pLPU83c_0466</name>
</gene>
<dbReference type="HOGENOM" id="CLU_017584_5_2_5"/>
<evidence type="ECO:0000256" key="2">
    <source>
        <dbReference type="ARBA" id="ARBA00023125"/>
    </source>
</evidence>
<keyword evidence="3" id="KW-0804">Transcription</keyword>
<dbReference type="Pfam" id="PF00392">
    <property type="entry name" value="GntR"/>
    <property type="match status" value="1"/>
</dbReference>
<dbReference type="InterPro" id="IPR000524">
    <property type="entry name" value="Tscrpt_reg_HTH_GntR"/>
</dbReference>
<evidence type="ECO:0000256" key="1">
    <source>
        <dbReference type="ARBA" id="ARBA00023015"/>
    </source>
</evidence>
<feature type="domain" description="HTH gntR-type" evidence="4">
    <location>
        <begin position="25"/>
        <end position="92"/>
    </location>
</feature>
<dbReference type="PANTHER" id="PTHR43537">
    <property type="entry name" value="TRANSCRIPTIONAL REGULATOR, GNTR FAMILY"/>
    <property type="match status" value="1"/>
</dbReference>
<dbReference type="AlphaFoldDB" id="W6RQ98"/>
<evidence type="ECO:0000313" key="5">
    <source>
        <dbReference type="EMBL" id="CDM61028.1"/>
    </source>
</evidence>
<dbReference type="EMBL" id="HG916854">
    <property type="protein sequence ID" value="CDM61028.1"/>
    <property type="molecule type" value="Genomic_DNA"/>
</dbReference>
<dbReference type="SUPFAM" id="SSF48008">
    <property type="entry name" value="GntR ligand-binding domain-like"/>
    <property type="match status" value="1"/>
</dbReference>
<dbReference type="Gene3D" id="1.20.120.530">
    <property type="entry name" value="GntR ligand-binding domain-like"/>
    <property type="match status" value="1"/>
</dbReference>